<organism evidence="1 2">
    <name type="scientific">Actinomadura bangladeshensis</name>
    <dbReference type="NCBI Taxonomy" id="453573"/>
    <lineage>
        <taxon>Bacteria</taxon>
        <taxon>Bacillati</taxon>
        <taxon>Actinomycetota</taxon>
        <taxon>Actinomycetes</taxon>
        <taxon>Streptosporangiales</taxon>
        <taxon>Thermomonosporaceae</taxon>
        <taxon>Actinomadura</taxon>
    </lineage>
</organism>
<evidence type="ECO:0000313" key="2">
    <source>
        <dbReference type="Proteomes" id="UP000295431"/>
    </source>
</evidence>
<evidence type="ECO:0000313" key="1">
    <source>
        <dbReference type="EMBL" id="TDC17541.1"/>
    </source>
</evidence>
<sequence length="394" mass="42760">MKRANSAREEGATNAPPLAAFTNYLTSSGWIVEDSDEQTSMWRLQRGERFDKIRVVLPTTQRVRDYGDRVDDALRALSYVERRLPEEIADDINFGGADNVAVRLTPDAPAGEAPLLLAYSAISALKNFVVGSAASLDYDSLVLPPRRPQRAEAYASQARLSTQPGSFILSLALPLSDIYAEESDDSTLPGQDALVNVPPQPFGRKVTNRMLATTRKAQQLAEEVSEGDRPISSFGEFAPHAPNATELAALSSLGGPDHDIYQIRFAKSPLTGGTAEPAVLRVTPGQQRILGEAADYLRTKQPRAGVTVTGLVVRLFREGGFGRGEAVIQGVADDSGEARRYRIELAELDYNEALRAHANGLQVTATGDLDIRGTRRSLRRLTSFAIIPGLEDES</sequence>
<gene>
    <name evidence="1" type="ORF">E1284_08755</name>
</gene>
<comment type="caution">
    <text evidence="1">The sequence shown here is derived from an EMBL/GenBank/DDBJ whole genome shotgun (WGS) entry which is preliminary data.</text>
</comment>
<dbReference type="EMBL" id="SMJW01000031">
    <property type="protein sequence ID" value="TDC17541.1"/>
    <property type="molecule type" value="Genomic_DNA"/>
</dbReference>
<name>A0A4R4P552_9ACTN</name>
<accession>A0A4R4P552</accession>
<proteinExistence type="predicted"/>
<dbReference type="RefSeq" id="WP_131938511.1">
    <property type="nucleotide sequence ID" value="NZ_BAAAMX010000036.1"/>
</dbReference>
<keyword evidence="2" id="KW-1185">Reference proteome</keyword>
<protein>
    <submittedName>
        <fullName evidence="1">Uncharacterized protein</fullName>
    </submittedName>
</protein>
<reference evidence="1 2" key="1">
    <citation type="submission" date="2019-03" db="EMBL/GenBank/DDBJ databases">
        <title>Draft genome sequences of novel Actinobacteria.</title>
        <authorList>
            <person name="Sahin N."/>
            <person name="Ay H."/>
            <person name="Saygin H."/>
        </authorList>
    </citation>
    <scope>NUCLEOTIDE SEQUENCE [LARGE SCALE GENOMIC DNA]</scope>
    <source>
        <strain evidence="1 2">DSM 45347</strain>
    </source>
</reference>
<dbReference type="AlphaFoldDB" id="A0A4R4P552"/>
<dbReference type="OrthoDB" id="3281514at2"/>
<dbReference type="Proteomes" id="UP000295431">
    <property type="component" value="Unassembled WGS sequence"/>
</dbReference>